<evidence type="ECO:0000259" key="7">
    <source>
        <dbReference type="PROSITE" id="PS50112"/>
    </source>
</evidence>
<dbReference type="CDD" id="cd00130">
    <property type="entry name" value="PAS"/>
    <property type="match status" value="2"/>
</dbReference>
<dbReference type="PROSITE" id="PS50109">
    <property type="entry name" value="HIS_KIN"/>
    <property type="match status" value="1"/>
</dbReference>
<evidence type="ECO:0000256" key="3">
    <source>
        <dbReference type="ARBA" id="ARBA00022553"/>
    </source>
</evidence>
<keyword evidence="4" id="KW-0808">Transferase</keyword>
<organism evidence="8 9">
    <name type="scientific">Deinococcus hopiensis KR-140</name>
    <dbReference type="NCBI Taxonomy" id="695939"/>
    <lineage>
        <taxon>Bacteria</taxon>
        <taxon>Thermotogati</taxon>
        <taxon>Deinococcota</taxon>
        <taxon>Deinococci</taxon>
        <taxon>Deinococcales</taxon>
        <taxon>Deinococcaceae</taxon>
        <taxon>Deinococcus</taxon>
    </lineage>
</organism>
<dbReference type="Gene3D" id="1.10.287.130">
    <property type="match status" value="1"/>
</dbReference>
<dbReference type="InterPro" id="IPR036097">
    <property type="entry name" value="HisK_dim/P_sf"/>
</dbReference>
<evidence type="ECO:0000313" key="9">
    <source>
        <dbReference type="Proteomes" id="UP000192582"/>
    </source>
</evidence>
<dbReference type="SUPFAM" id="SSF55781">
    <property type="entry name" value="GAF domain-like"/>
    <property type="match status" value="3"/>
</dbReference>
<dbReference type="SUPFAM" id="SSF55874">
    <property type="entry name" value="ATPase domain of HSP90 chaperone/DNA topoisomerase II/histidine kinase"/>
    <property type="match status" value="1"/>
</dbReference>
<dbReference type="CDD" id="cd00082">
    <property type="entry name" value="HisKA"/>
    <property type="match status" value="1"/>
</dbReference>
<evidence type="ECO:0000256" key="5">
    <source>
        <dbReference type="ARBA" id="ARBA00022777"/>
    </source>
</evidence>
<gene>
    <name evidence="8" type="ORF">SAMN00790413_02314</name>
</gene>
<dbReference type="InterPro" id="IPR003594">
    <property type="entry name" value="HATPase_dom"/>
</dbReference>
<dbReference type="PRINTS" id="PR00344">
    <property type="entry name" value="BCTRLSENSOR"/>
</dbReference>
<dbReference type="InterPro" id="IPR004358">
    <property type="entry name" value="Sig_transdc_His_kin-like_C"/>
</dbReference>
<evidence type="ECO:0000256" key="2">
    <source>
        <dbReference type="ARBA" id="ARBA00012438"/>
    </source>
</evidence>
<dbReference type="EC" id="2.7.13.3" evidence="2"/>
<dbReference type="SMART" id="SM00065">
    <property type="entry name" value="GAF"/>
    <property type="match status" value="3"/>
</dbReference>
<proteinExistence type="predicted"/>
<dbReference type="SMART" id="SM00388">
    <property type="entry name" value="HisKA"/>
    <property type="match status" value="1"/>
</dbReference>
<dbReference type="InterPro" id="IPR000014">
    <property type="entry name" value="PAS"/>
</dbReference>
<feature type="domain" description="Histidine kinase" evidence="6">
    <location>
        <begin position="813"/>
        <end position="1027"/>
    </location>
</feature>
<accession>A0A1W1VM12</accession>
<dbReference type="PANTHER" id="PTHR43304:SF1">
    <property type="entry name" value="PAC DOMAIN-CONTAINING PROTEIN"/>
    <property type="match status" value="1"/>
</dbReference>
<reference evidence="8 9" key="1">
    <citation type="submission" date="2017-04" db="EMBL/GenBank/DDBJ databases">
        <authorList>
            <person name="Afonso C.L."/>
            <person name="Miller P.J."/>
            <person name="Scott M.A."/>
            <person name="Spackman E."/>
            <person name="Goraichik I."/>
            <person name="Dimitrov K.M."/>
            <person name="Suarez D.L."/>
            <person name="Swayne D.E."/>
        </authorList>
    </citation>
    <scope>NUCLEOTIDE SEQUENCE [LARGE SCALE GENOMIC DNA]</scope>
    <source>
        <strain evidence="8 9">KR-140</strain>
    </source>
</reference>
<dbReference type="AlphaFoldDB" id="A0A1W1VM12"/>
<dbReference type="SUPFAM" id="SSF55785">
    <property type="entry name" value="PYP-like sensor domain (PAS domain)"/>
    <property type="match status" value="2"/>
</dbReference>
<dbReference type="STRING" id="695939.SAMN00790413_02314"/>
<dbReference type="InterPro" id="IPR035965">
    <property type="entry name" value="PAS-like_dom_sf"/>
</dbReference>
<evidence type="ECO:0000256" key="1">
    <source>
        <dbReference type="ARBA" id="ARBA00000085"/>
    </source>
</evidence>
<dbReference type="NCBIfam" id="TIGR00229">
    <property type="entry name" value="sensory_box"/>
    <property type="match status" value="1"/>
</dbReference>
<feature type="domain" description="PAS" evidence="7">
    <location>
        <begin position="127"/>
        <end position="199"/>
    </location>
</feature>
<dbReference type="EMBL" id="FWWU01000009">
    <property type="protein sequence ID" value="SMB94260.1"/>
    <property type="molecule type" value="Genomic_DNA"/>
</dbReference>
<dbReference type="Gene3D" id="3.30.565.10">
    <property type="entry name" value="Histidine kinase-like ATPase, C-terminal domain"/>
    <property type="match status" value="1"/>
</dbReference>
<dbReference type="GO" id="GO:0000155">
    <property type="term" value="F:phosphorelay sensor kinase activity"/>
    <property type="evidence" value="ECO:0007669"/>
    <property type="project" value="InterPro"/>
</dbReference>
<dbReference type="SUPFAM" id="SSF47384">
    <property type="entry name" value="Homodimeric domain of signal transducing histidine kinase"/>
    <property type="match status" value="1"/>
</dbReference>
<keyword evidence="9" id="KW-1185">Reference proteome</keyword>
<dbReference type="Pfam" id="PF00512">
    <property type="entry name" value="HisKA"/>
    <property type="match status" value="1"/>
</dbReference>
<dbReference type="SMART" id="SM00091">
    <property type="entry name" value="PAS"/>
    <property type="match status" value="2"/>
</dbReference>
<dbReference type="Pfam" id="PF13185">
    <property type="entry name" value="GAF_2"/>
    <property type="match status" value="1"/>
</dbReference>
<dbReference type="Pfam" id="PF13188">
    <property type="entry name" value="PAS_8"/>
    <property type="match status" value="2"/>
</dbReference>
<keyword evidence="3" id="KW-0597">Phosphoprotein</keyword>
<dbReference type="InterPro" id="IPR036890">
    <property type="entry name" value="HATPase_C_sf"/>
</dbReference>
<comment type="catalytic activity">
    <reaction evidence="1">
        <text>ATP + protein L-histidine = ADP + protein N-phospho-L-histidine.</text>
        <dbReference type="EC" id="2.7.13.3"/>
    </reaction>
</comment>
<dbReference type="Gene3D" id="3.30.450.40">
    <property type="match status" value="3"/>
</dbReference>
<evidence type="ECO:0000256" key="4">
    <source>
        <dbReference type="ARBA" id="ARBA00022679"/>
    </source>
</evidence>
<dbReference type="FunFam" id="3.30.565.10:FF:000006">
    <property type="entry name" value="Sensor histidine kinase WalK"/>
    <property type="match status" value="1"/>
</dbReference>
<dbReference type="InterPro" id="IPR052162">
    <property type="entry name" value="Sensor_kinase/Photoreceptor"/>
</dbReference>
<dbReference type="Pfam" id="PF02518">
    <property type="entry name" value="HATPase_c"/>
    <property type="match status" value="1"/>
</dbReference>
<dbReference type="Gene3D" id="3.30.450.20">
    <property type="entry name" value="PAS domain"/>
    <property type="match status" value="2"/>
</dbReference>
<dbReference type="Proteomes" id="UP000192582">
    <property type="component" value="Unassembled WGS sequence"/>
</dbReference>
<evidence type="ECO:0000259" key="6">
    <source>
        <dbReference type="PROSITE" id="PS50109"/>
    </source>
</evidence>
<sequence>MSSPGLPPFQERLWRSLLDALPHPAWVAEPGRGITLVNARLEALTGRSGKALLGNGLTAAVHKQDREWLAAPPAGSPGTVTVRLTDGEGTWHTLGVNLQPLSVEAGGQAWLGQALPLPAVPNLAQAEAALFRQLAEANPIGVVVGRPDGSLPYANDAYLRLIGASRADFGAGRVNWQALTPPEWRSADERAVAQALERGHSGPYEKEYLLAGGVRRPVLIGLARLQPGSDEVVAYVLDMTGRRATESHWRDLHTDLEARVAERTAQLTAERERAEVLAGLGDALQRAASPEDVAALALDRLGPALRASSMLIVRLRGDAVEVLTFWGDLPEVILNFMTRPGLTLAETPVLQHVARTRSALYLGDYHGVPTAVATFPHLACAAEPILTPSRTLLGFAVAWRPPGAPWNGGQRDLMRRAASTLSLALERAQAAEELQAQTLALDAFAAYTELVGSETDVPTLAGKALELLCLRFPGSSGAYHEPAAALWRARAWTPNLSPEEVAQLRLGLPEGHPLIAAALGNGETTFLKHGSEGSREEAGVLGNHRTTAPNGGPVSVSGSAPLLLGGGPVGILTLQRHDTAEWSVRDRALFRAVGRGLNLALERAQVARQLAAQNAELAARTRALEGFAELSRDLTLERDPLRLIERAQDIILSLLPDGVSTYFEPGDALWQLRAWRGDFGSPDLLDALRSGQPRDRSETLDWPYAARTPLYRNRHAPGFGEKTGDPLDEIGAMAALPVVVEGEVRGVLTVGLHRARVWTMADRELLETAVRALSMALERAGAVQALEAERAALARRTEALLRSNRDLEQFAYVASHDLQEPLRTIASYTELLEKRYRGQLDARAETYITTIVDGAKRMKDLVQDLLSFSRVRSGEQRLSRVDLQDLTGDVVQTLEASLTALEGTVTFQNLPTVRGDRNQLAQLLQNLLGNALKFCRSGVPPRVAVMARRDNGGWHLSVRDNGIGIEERYFERIFRVFHRLHGQDEYGGTGMGLSICQQVVERHGGHIWVESVPGEGSTFHFTLPLQEGPGPGPQEQGPG</sequence>
<dbReference type="InterPro" id="IPR029016">
    <property type="entry name" value="GAF-like_dom_sf"/>
</dbReference>
<dbReference type="InterPro" id="IPR003661">
    <property type="entry name" value="HisK_dim/P_dom"/>
</dbReference>
<dbReference type="SMART" id="SM00387">
    <property type="entry name" value="HATPase_c"/>
    <property type="match status" value="1"/>
</dbReference>
<dbReference type="InterPro" id="IPR005467">
    <property type="entry name" value="His_kinase_dom"/>
</dbReference>
<dbReference type="InterPro" id="IPR003018">
    <property type="entry name" value="GAF"/>
</dbReference>
<dbReference type="PROSITE" id="PS50112">
    <property type="entry name" value="PAS"/>
    <property type="match status" value="2"/>
</dbReference>
<feature type="domain" description="PAS" evidence="7">
    <location>
        <begin position="10"/>
        <end position="67"/>
    </location>
</feature>
<keyword evidence="5" id="KW-0418">Kinase</keyword>
<dbReference type="OrthoDB" id="65110at2"/>
<name>A0A1W1VM12_9DEIO</name>
<dbReference type="RefSeq" id="WP_084049604.1">
    <property type="nucleotide sequence ID" value="NZ_FWWU01000009.1"/>
</dbReference>
<protein>
    <recommendedName>
        <fullName evidence="2">histidine kinase</fullName>
        <ecNumber evidence="2">2.7.13.3</ecNumber>
    </recommendedName>
</protein>
<dbReference type="PANTHER" id="PTHR43304">
    <property type="entry name" value="PHYTOCHROME-LIKE PROTEIN CPH1"/>
    <property type="match status" value="1"/>
</dbReference>
<evidence type="ECO:0000313" key="8">
    <source>
        <dbReference type="EMBL" id="SMB94260.1"/>
    </source>
</evidence>